<accession>W6M1K6</accession>
<keyword evidence="5" id="KW-0067">ATP-binding</keyword>
<reference evidence="10" key="2">
    <citation type="submission" date="2014-03" db="EMBL/GenBank/DDBJ databases">
        <title>Candidatus Competibacter-lineage genomes retrieved from metagenomes reveal functional metabolic diversity.</title>
        <authorList>
            <person name="McIlroy S.J."/>
            <person name="Albertsen M."/>
            <person name="Andresen E.K."/>
            <person name="Saunders A.M."/>
            <person name="Kristiansen R."/>
            <person name="Stokholm-Bjerregaard M."/>
            <person name="Nielsen K.L."/>
            <person name="Nielsen P.H."/>
        </authorList>
    </citation>
    <scope>NUCLEOTIDE SEQUENCE</scope>
    <source>
        <strain evidence="10">Run_A_D11</strain>
    </source>
</reference>
<dbReference type="RefSeq" id="WP_048670429.1">
    <property type="nucleotide sequence ID" value="NZ_CBTJ020000020.1"/>
</dbReference>
<feature type="domain" description="Carbohydrate kinase PfkB" evidence="9">
    <location>
        <begin position="5"/>
        <end position="297"/>
    </location>
</feature>
<evidence type="ECO:0000256" key="2">
    <source>
        <dbReference type="ARBA" id="ARBA00022723"/>
    </source>
</evidence>
<evidence type="ECO:0000256" key="7">
    <source>
        <dbReference type="ARBA" id="ARBA00022958"/>
    </source>
</evidence>
<name>W6M1K6_9GAMM</name>
<keyword evidence="3" id="KW-0547">Nucleotide-binding</keyword>
<evidence type="ECO:0000256" key="1">
    <source>
        <dbReference type="ARBA" id="ARBA00022679"/>
    </source>
</evidence>
<dbReference type="OrthoDB" id="9775849at2"/>
<sequence length="313" mass="33646">MRAFVLGNYMNANFLTVDRLPVAGESLAASRHFQEHGGKGLNLAVGLHRLGVTIDLLMAVGNDEAGAAVTRRLAEEGINTAWVLPLGPNSGYGVGFITPDGRNFLAAHLGANALLAADHIDQATEVFSKADWVVAQFEIPDPVIYHAFRRARRLGKRTYLNPSPWRQPDNELLALTDVLVVNVTEAEQLFDQPDLEMLTRDAWLEQLPALSQKIGWLGQWLVVTLAEAGCVAIDQAGQVVKQPAYPIRQIDATGAGDAFGCGLLWALGRSLPLTECLQIGNACGALIAAREGILEGLPRPAEVEAFRVAAASN</sequence>
<organism evidence="10 11">
    <name type="scientific">Candidatus Competibacter denitrificans Run_A_D11</name>
    <dbReference type="NCBI Taxonomy" id="1400863"/>
    <lineage>
        <taxon>Bacteria</taxon>
        <taxon>Pseudomonadati</taxon>
        <taxon>Pseudomonadota</taxon>
        <taxon>Gammaproteobacteria</taxon>
        <taxon>Candidatus Competibacteraceae</taxon>
        <taxon>Candidatus Competibacter</taxon>
    </lineage>
</organism>
<dbReference type="PRINTS" id="PR00990">
    <property type="entry name" value="RIBOKINASE"/>
</dbReference>
<dbReference type="EMBL" id="CBTJ020000020">
    <property type="protein sequence ID" value="CDI01317.1"/>
    <property type="molecule type" value="Genomic_DNA"/>
</dbReference>
<keyword evidence="6" id="KW-0460">Magnesium</keyword>
<keyword evidence="1" id="KW-0808">Transferase</keyword>
<evidence type="ECO:0000256" key="3">
    <source>
        <dbReference type="ARBA" id="ARBA00022741"/>
    </source>
</evidence>
<dbReference type="SUPFAM" id="SSF53613">
    <property type="entry name" value="Ribokinase-like"/>
    <property type="match status" value="1"/>
</dbReference>
<keyword evidence="4" id="KW-0418">Kinase</keyword>
<dbReference type="PANTHER" id="PTHR10584:SF166">
    <property type="entry name" value="RIBOKINASE"/>
    <property type="match status" value="1"/>
</dbReference>
<comment type="caution">
    <text evidence="10">The sequence shown here is derived from an EMBL/GenBank/DDBJ whole genome shotgun (WGS) entry which is preliminary data.</text>
</comment>
<dbReference type="Gene3D" id="3.40.1190.20">
    <property type="match status" value="1"/>
</dbReference>
<dbReference type="GO" id="GO:0046872">
    <property type="term" value="F:metal ion binding"/>
    <property type="evidence" value="ECO:0007669"/>
    <property type="project" value="UniProtKB-KW"/>
</dbReference>
<gene>
    <name evidence="10" type="ORF">BN873_150105</name>
</gene>
<evidence type="ECO:0000259" key="9">
    <source>
        <dbReference type="Pfam" id="PF00294"/>
    </source>
</evidence>
<dbReference type="InterPro" id="IPR029056">
    <property type="entry name" value="Ribokinase-like"/>
</dbReference>
<dbReference type="PANTHER" id="PTHR10584">
    <property type="entry name" value="SUGAR KINASE"/>
    <property type="match status" value="1"/>
</dbReference>
<dbReference type="InterPro" id="IPR011611">
    <property type="entry name" value="PfkB_dom"/>
</dbReference>
<dbReference type="AlphaFoldDB" id="W6M1K6"/>
<keyword evidence="2" id="KW-0479">Metal-binding</keyword>
<evidence type="ECO:0000313" key="11">
    <source>
        <dbReference type="Proteomes" id="UP000035760"/>
    </source>
</evidence>
<reference evidence="10" key="1">
    <citation type="submission" date="2013-07" db="EMBL/GenBank/DDBJ databases">
        <authorList>
            <person name="McIlroy S."/>
        </authorList>
    </citation>
    <scope>NUCLEOTIDE SEQUENCE [LARGE SCALE GENOMIC DNA]</scope>
    <source>
        <strain evidence="10">Run_A_D11</strain>
    </source>
</reference>
<proteinExistence type="predicted"/>
<dbReference type="InterPro" id="IPR002139">
    <property type="entry name" value="Ribo/fructo_kinase"/>
</dbReference>
<dbReference type="GO" id="GO:0006014">
    <property type="term" value="P:D-ribose metabolic process"/>
    <property type="evidence" value="ECO:0007669"/>
    <property type="project" value="InterPro"/>
</dbReference>
<dbReference type="CDD" id="cd01174">
    <property type="entry name" value="ribokinase"/>
    <property type="match status" value="1"/>
</dbReference>
<dbReference type="InterPro" id="IPR011877">
    <property type="entry name" value="Ribokinase"/>
</dbReference>
<evidence type="ECO:0000256" key="6">
    <source>
        <dbReference type="ARBA" id="ARBA00022842"/>
    </source>
</evidence>
<protein>
    <submittedName>
        <fullName evidence="10">Ribokinase</fullName>
    </submittedName>
</protein>
<keyword evidence="11" id="KW-1185">Reference proteome</keyword>
<dbReference type="GO" id="GO:0004747">
    <property type="term" value="F:ribokinase activity"/>
    <property type="evidence" value="ECO:0007669"/>
    <property type="project" value="InterPro"/>
</dbReference>
<evidence type="ECO:0000256" key="8">
    <source>
        <dbReference type="ARBA" id="ARBA00023277"/>
    </source>
</evidence>
<evidence type="ECO:0000256" key="4">
    <source>
        <dbReference type="ARBA" id="ARBA00022777"/>
    </source>
</evidence>
<dbReference type="Proteomes" id="UP000035760">
    <property type="component" value="Unassembled WGS sequence"/>
</dbReference>
<evidence type="ECO:0000256" key="5">
    <source>
        <dbReference type="ARBA" id="ARBA00022840"/>
    </source>
</evidence>
<keyword evidence="7" id="KW-0630">Potassium</keyword>
<evidence type="ECO:0000313" key="10">
    <source>
        <dbReference type="EMBL" id="CDI01317.1"/>
    </source>
</evidence>
<dbReference type="STRING" id="1400863.BN873_150105"/>
<keyword evidence="8" id="KW-0119">Carbohydrate metabolism</keyword>
<dbReference type="Pfam" id="PF00294">
    <property type="entry name" value="PfkB"/>
    <property type="match status" value="1"/>
</dbReference>
<dbReference type="GO" id="GO:0005524">
    <property type="term" value="F:ATP binding"/>
    <property type="evidence" value="ECO:0007669"/>
    <property type="project" value="UniProtKB-KW"/>
</dbReference>